<protein>
    <submittedName>
        <fullName evidence="1">Uncharacterized protein</fullName>
    </submittedName>
</protein>
<organism evidence="1 2">
    <name type="scientific">Habropoda laboriosa</name>
    <dbReference type="NCBI Taxonomy" id="597456"/>
    <lineage>
        <taxon>Eukaryota</taxon>
        <taxon>Metazoa</taxon>
        <taxon>Ecdysozoa</taxon>
        <taxon>Arthropoda</taxon>
        <taxon>Hexapoda</taxon>
        <taxon>Insecta</taxon>
        <taxon>Pterygota</taxon>
        <taxon>Neoptera</taxon>
        <taxon>Endopterygota</taxon>
        <taxon>Hymenoptera</taxon>
        <taxon>Apocrita</taxon>
        <taxon>Aculeata</taxon>
        <taxon>Apoidea</taxon>
        <taxon>Anthophila</taxon>
        <taxon>Apidae</taxon>
        <taxon>Habropoda</taxon>
    </lineage>
</organism>
<keyword evidence="2" id="KW-1185">Reference proteome</keyword>
<name>A0A0L7QUD8_9HYME</name>
<proteinExistence type="predicted"/>
<evidence type="ECO:0000313" key="1">
    <source>
        <dbReference type="EMBL" id="KOC62076.1"/>
    </source>
</evidence>
<dbReference type="Proteomes" id="UP000053825">
    <property type="component" value="Unassembled WGS sequence"/>
</dbReference>
<gene>
    <name evidence="1" type="ORF">WH47_01868</name>
</gene>
<accession>A0A0L7QUD8</accession>
<dbReference type="EMBL" id="KQ414740">
    <property type="protein sequence ID" value="KOC62076.1"/>
    <property type="molecule type" value="Genomic_DNA"/>
</dbReference>
<sequence length="151" mass="16185">MGVTGIIERTSVAECQKAAQIPVGYGSLSEVSDPAVRAAPHLSMAATNNVTTSTVVAYPPREQPFPDFVVYTSSPIGQQALEEGLFVSVHVHTREGQSLASYAGSERGNVIPATRSEKCNCVALECLPNTPVCFFKLIAIIAIDEWREICC</sequence>
<evidence type="ECO:0000313" key="2">
    <source>
        <dbReference type="Proteomes" id="UP000053825"/>
    </source>
</evidence>
<dbReference type="AlphaFoldDB" id="A0A0L7QUD8"/>
<reference evidence="1 2" key="1">
    <citation type="submission" date="2015-07" db="EMBL/GenBank/DDBJ databases">
        <title>The genome of Habropoda laboriosa.</title>
        <authorList>
            <person name="Pan H."/>
            <person name="Kapheim K."/>
        </authorList>
    </citation>
    <scope>NUCLEOTIDE SEQUENCE [LARGE SCALE GENOMIC DNA]</scope>
    <source>
        <strain evidence="1">0110345459</strain>
    </source>
</reference>